<name>A0ABD4RB24_9ENTR</name>
<sequence length="197" mass="22154">MSFVSLLTGRVFQDLLQYGKEIEETIAHRDIRIRLLNHSTPELERYFSRPLSELPRQNPYPVALLLPLFLVAFALNLLPFLSALQGLSPLHHALSFFVPSLTMTGALIVISVLLARGKTSGLSGFMALFIILLITTLVQVLHVMLSHDGSLWPHVIASFALLLCRVVMNGSGFVLFTLYCRTQRLARLAREMRLKSR</sequence>
<reference evidence="2 3" key="1">
    <citation type="journal article" date="2021" name="Clin. Infect. Dis.">
        <title>Rapid development of cefiderocol resistance in carbapenem-resistant Enterobacter cloacae during therapy is associated with heterogeneous mutations in the catecholate siderophore receptor cira.</title>
        <authorList>
            <person name="Klein S."/>
            <person name="Boutin S."/>
            <person name="Kocer K."/>
            <person name="Fiedler M.O."/>
            <person name="Storzinger D."/>
            <person name="Weigand M.A."/>
            <person name="Tan B."/>
            <person name="Richter D."/>
            <person name="Rupp C."/>
            <person name="Mieth M."/>
            <person name="Mehrabi A."/>
            <person name="Hackert T."/>
            <person name="Zimmermann S."/>
            <person name="Heeg K."/>
            <person name="Nurjadi D."/>
        </authorList>
    </citation>
    <scope>NUCLEOTIDE SEQUENCE [LARGE SCALE GENOMIC DNA]</scope>
    <source>
        <strain evidence="2 3">BK34275</strain>
    </source>
</reference>
<dbReference type="InterPro" id="IPR036259">
    <property type="entry name" value="MFS_trans_sf"/>
</dbReference>
<feature type="transmembrane region" description="Helical" evidence="1">
    <location>
        <begin position="151"/>
        <end position="180"/>
    </location>
</feature>
<protein>
    <submittedName>
        <fullName evidence="2">Uncharacterized protein</fullName>
    </submittedName>
</protein>
<evidence type="ECO:0000313" key="2">
    <source>
        <dbReference type="EMBL" id="MBU3768680.1"/>
    </source>
</evidence>
<accession>A0ABD4RB24</accession>
<dbReference type="AlphaFoldDB" id="A0ABD4RB24"/>
<proteinExistence type="predicted"/>
<dbReference type="RefSeq" id="WP_021242492.1">
    <property type="nucleotide sequence ID" value="NZ_JACRVG010000012.1"/>
</dbReference>
<feature type="transmembrane region" description="Helical" evidence="1">
    <location>
        <begin position="122"/>
        <end position="145"/>
    </location>
</feature>
<dbReference type="SUPFAM" id="SSF103473">
    <property type="entry name" value="MFS general substrate transporter"/>
    <property type="match status" value="1"/>
</dbReference>
<dbReference type="EMBL" id="JAFKCP010000014">
    <property type="protein sequence ID" value="MBU3768680.1"/>
    <property type="molecule type" value="Genomic_DNA"/>
</dbReference>
<evidence type="ECO:0000256" key="1">
    <source>
        <dbReference type="SAM" id="Phobius"/>
    </source>
</evidence>
<gene>
    <name evidence="2" type="ORF">J0A64_19005</name>
</gene>
<organism evidence="2 3">
    <name type="scientific">Enterobacter roggenkampii</name>
    <dbReference type="NCBI Taxonomy" id="1812935"/>
    <lineage>
        <taxon>Bacteria</taxon>
        <taxon>Pseudomonadati</taxon>
        <taxon>Pseudomonadota</taxon>
        <taxon>Gammaproteobacteria</taxon>
        <taxon>Enterobacterales</taxon>
        <taxon>Enterobacteriaceae</taxon>
        <taxon>Enterobacter</taxon>
        <taxon>Enterobacter cloacae complex</taxon>
    </lineage>
</organism>
<keyword evidence="1" id="KW-0812">Transmembrane</keyword>
<feature type="transmembrane region" description="Helical" evidence="1">
    <location>
        <begin position="62"/>
        <end position="81"/>
    </location>
</feature>
<evidence type="ECO:0000313" key="3">
    <source>
        <dbReference type="Proteomes" id="UP000813349"/>
    </source>
</evidence>
<comment type="caution">
    <text evidence="2">The sequence shown here is derived from an EMBL/GenBank/DDBJ whole genome shotgun (WGS) entry which is preliminary data.</text>
</comment>
<feature type="transmembrane region" description="Helical" evidence="1">
    <location>
        <begin position="93"/>
        <end position="115"/>
    </location>
</feature>
<dbReference type="Proteomes" id="UP000813349">
    <property type="component" value="Unassembled WGS sequence"/>
</dbReference>
<keyword evidence="1" id="KW-0472">Membrane</keyword>
<keyword evidence="1" id="KW-1133">Transmembrane helix</keyword>